<organism evidence="1">
    <name type="scientific">Arundo donax</name>
    <name type="common">Giant reed</name>
    <name type="synonym">Donax arundinaceus</name>
    <dbReference type="NCBI Taxonomy" id="35708"/>
    <lineage>
        <taxon>Eukaryota</taxon>
        <taxon>Viridiplantae</taxon>
        <taxon>Streptophyta</taxon>
        <taxon>Embryophyta</taxon>
        <taxon>Tracheophyta</taxon>
        <taxon>Spermatophyta</taxon>
        <taxon>Magnoliopsida</taxon>
        <taxon>Liliopsida</taxon>
        <taxon>Poales</taxon>
        <taxon>Poaceae</taxon>
        <taxon>PACMAD clade</taxon>
        <taxon>Arundinoideae</taxon>
        <taxon>Arundineae</taxon>
        <taxon>Arundo</taxon>
    </lineage>
</organism>
<name>A0A0A9GMJ1_ARUDO</name>
<accession>A0A0A9GMJ1</accession>
<sequence length="17" mass="1934">MACRRRLTNPGPRVPPL</sequence>
<reference evidence="1" key="2">
    <citation type="journal article" date="2015" name="Data Brief">
        <title>Shoot transcriptome of the giant reed, Arundo donax.</title>
        <authorList>
            <person name="Barrero R.A."/>
            <person name="Guerrero F.D."/>
            <person name="Moolhuijzen P."/>
            <person name="Goolsby J.A."/>
            <person name="Tidwell J."/>
            <person name="Bellgard S.E."/>
            <person name="Bellgard M.I."/>
        </authorList>
    </citation>
    <scope>NUCLEOTIDE SEQUENCE</scope>
    <source>
        <tissue evidence="1">Shoot tissue taken approximately 20 cm above the soil surface</tissue>
    </source>
</reference>
<evidence type="ECO:0000313" key="1">
    <source>
        <dbReference type="EMBL" id="JAE25687.1"/>
    </source>
</evidence>
<reference evidence="1" key="1">
    <citation type="submission" date="2014-09" db="EMBL/GenBank/DDBJ databases">
        <authorList>
            <person name="Magalhaes I.L.F."/>
            <person name="Oliveira U."/>
            <person name="Santos F.R."/>
            <person name="Vidigal T.H.D.A."/>
            <person name="Brescovit A.D."/>
            <person name="Santos A.J."/>
        </authorList>
    </citation>
    <scope>NUCLEOTIDE SEQUENCE</scope>
    <source>
        <tissue evidence="1">Shoot tissue taken approximately 20 cm above the soil surface</tissue>
    </source>
</reference>
<proteinExistence type="predicted"/>
<dbReference type="AlphaFoldDB" id="A0A0A9GMJ1"/>
<dbReference type="EMBL" id="GBRH01172209">
    <property type="protein sequence ID" value="JAE25687.1"/>
    <property type="molecule type" value="Transcribed_RNA"/>
</dbReference>
<protein>
    <submittedName>
        <fullName evidence="1">Uncharacterized protein</fullName>
    </submittedName>
</protein>